<proteinExistence type="predicted"/>
<evidence type="ECO:0000256" key="2">
    <source>
        <dbReference type="SAM" id="SignalP"/>
    </source>
</evidence>
<keyword evidence="2" id="KW-0732">Signal</keyword>
<protein>
    <submittedName>
        <fullName evidence="3">Uncharacterized protein</fullName>
    </submittedName>
</protein>
<evidence type="ECO:0000313" key="4">
    <source>
        <dbReference type="Proteomes" id="UP000609651"/>
    </source>
</evidence>
<feature type="region of interest" description="Disordered" evidence="1">
    <location>
        <begin position="40"/>
        <end position="66"/>
    </location>
</feature>
<evidence type="ECO:0000256" key="1">
    <source>
        <dbReference type="SAM" id="MobiDB-lite"/>
    </source>
</evidence>
<reference evidence="3 4" key="1">
    <citation type="journal article" date="2020" name="Syst. Appl. Microbiol.">
        <title>Alienimonas chondri sp. nov., a novel planctomycete isolated from the biofilm of the red alga Chondrus crispus.</title>
        <authorList>
            <person name="Vitorino I."/>
            <person name="Albuquerque L."/>
            <person name="Wiegand S."/>
            <person name="Kallscheuer N."/>
            <person name="da Costa M.S."/>
            <person name="Lobo-da-Cunha A."/>
            <person name="Jogler C."/>
            <person name="Lage O.M."/>
        </authorList>
    </citation>
    <scope>NUCLEOTIDE SEQUENCE [LARGE SCALE GENOMIC DNA]</scope>
    <source>
        <strain evidence="3 4">LzC2</strain>
    </source>
</reference>
<evidence type="ECO:0000313" key="3">
    <source>
        <dbReference type="EMBL" id="NNJ25366.1"/>
    </source>
</evidence>
<feature type="chain" id="PRO_5045971777" evidence="2">
    <location>
        <begin position="35"/>
        <end position="66"/>
    </location>
</feature>
<dbReference type="EMBL" id="WTPX01000033">
    <property type="protein sequence ID" value="NNJ25366.1"/>
    <property type="molecule type" value="Genomic_DNA"/>
</dbReference>
<gene>
    <name evidence="3" type="ORF">LzC2_14360</name>
</gene>
<name>A0ABX1VEA3_9PLAN</name>
<organism evidence="3 4">
    <name type="scientific">Alienimonas chondri</name>
    <dbReference type="NCBI Taxonomy" id="2681879"/>
    <lineage>
        <taxon>Bacteria</taxon>
        <taxon>Pseudomonadati</taxon>
        <taxon>Planctomycetota</taxon>
        <taxon>Planctomycetia</taxon>
        <taxon>Planctomycetales</taxon>
        <taxon>Planctomycetaceae</taxon>
        <taxon>Alienimonas</taxon>
    </lineage>
</organism>
<feature type="signal peptide" evidence="2">
    <location>
        <begin position="1"/>
        <end position="34"/>
    </location>
</feature>
<comment type="caution">
    <text evidence="3">The sequence shown here is derived from an EMBL/GenBank/DDBJ whole genome shotgun (WGS) entry which is preliminary data.</text>
</comment>
<dbReference type="RefSeq" id="WP_171185291.1">
    <property type="nucleotide sequence ID" value="NZ_WTPX01000033.1"/>
</dbReference>
<accession>A0ABX1VEA3</accession>
<keyword evidence="4" id="KW-1185">Reference proteome</keyword>
<dbReference type="Proteomes" id="UP000609651">
    <property type="component" value="Unassembled WGS sequence"/>
</dbReference>
<sequence>MSRPVRLTTARFSVTSILSQAILLAATLVPLALAGCGDADPAADDVVNEDGSRVTDPGFAPEAARE</sequence>